<sequence length="425" mass="48180">MILFPKYLTFSLIGPQIINDYMKNLILLLLLLLPYLSMAQASHFLPYTIVDTGQNRCFDNRNAISPPQKGEAFYGQDAQHSALPPNYQKIEQDIVLDSNTGLYWQKAYKIMTVKEAQKWAKNCEDGGYTDWRVPTIKEVYSLLNFSGVDISGPDMKQLPNQAKPFIDTRYFDFEYSANGPRIIDSQLLSSTFYEGKVMGKDRAVFGLNFADGRIKAYPVNDPRSQSGKQFMVRLVRGNPEYGKNEFKDHQNSTISDLATGLMWSKMDSQKGMNWEKALAWVQERNQEKYLGYSDWRLPNAKELQSIVDYANSPQKNGKAAINEQFDISSIRLSNGQKDYPAFWTSTTHINQKGGRQAIYISFGQAMGYFKPPHQRNGKGVLMDVHGAGAQRSDPKTGDLANFPHGKGPQGDVISINNYIRLVRDL</sequence>
<reference evidence="2 3" key="1">
    <citation type="submission" date="2021-12" db="EMBL/GenBank/DDBJ databases">
        <title>Genome sequencing of bacteria with rrn-lacking chromosome and rrn-plasmid.</title>
        <authorList>
            <person name="Anda M."/>
            <person name="Iwasaki W."/>
        </authorList>
    </citation>
    <scope>NUCLEOTIDE SEQUENCE [LARGE SCALE GENOMIC DNA]</scope>
    <source>
        <strain evidence="2 3">NBRC 15940</strain>
    </source>
</reference>
<evidence type="ECO:0000313" key="2">
    <source>
        <dbReference type="EMBL" id="GJM62852.1"/>
    </source>
</evidence>
<organism evidence="2 3">
    <name type="scientific">Persicobacter diffluens</name>
    <dbReference type="NCBI Taxonomy" id="981"/>
    <lineage>
        <taxon>Bacteria</taxon>
        <taxon>Pseudomonadati</taxon>
        <taxon>Bacteroidota</taxon>
        <taxon>Cytophagia</taxon>
        <taxon>Cytophagales</taxon>
        <taxon>Persicobacteraceae</taxon>
        <taxon>Persicobacter</taxon>
    </lineage>
</organism>
<dbReference type="Pfam" id="PF07603">
    <property type="entry name" value="Lcl_C"/>
    <property type="match status" value="2"/>
</dbReference>
<gene>
    <name evidence="2" type="ORF">PEDI_34040</name>
</gene>
<dbReference type="AlphaFoldDB" id="A0AAN4W207"/>
<accession>A0AAN4W207</accession>
<protein>
    <recommendedName>
        <fullName evidence="1">Lcl C-terminal domain-containing protein</fullName>
    </recommendedName>
</protein>
<comment type="caution">
    <text evidence="2">The sequence shown here is derived from an EMBL/GenBank/DDBJ whole genome shotgun (WGS) entry which is preliminary data.</text>
</comment>
<dbReference type="Proteomes" id="UP001310022">
    <property type="component" value="Unassembled WGS sequence"/>
</dbReference>
<evidence type="ECO:0000259" key="1">
    <source>
        <dbReference type="Pfam" id="PF07603"/>
    </source>
</evidence>
<dbReference type="PANTHER" id="PTHR35812:SF1">
    <property type="entry name" value="LIPOPROTEIN"/>
    <property type="match status" value="1"/>
</dbReference>
<dbReference type="InterPro" id="IPR011460">
    <property type="entry name" value="Lcl_C"/>
</dbReference>
<proteinExistence type="predicted"/>
<feature type="domain" description="Lcl C-terminal" evidence="1">
    <location>
        <begin position="253"/>
        <end position="367"/>
    </location>
</feature>
<dbReference type="EMBL" id="BQKE01000002">
    <property type="protein sequence ID" value="GJM62852.1"/>
    <property type="molecule type" value="Genomic_DNA"/>
</dbReference>
<evidence type="ECO:0000313" key="3">
    <source>
        <dbReference type="Proteomes" id="UP001310022"/>
    </source>
</evidence>
<feature type="domain" description="Lcl C-terminal" evidence="1">
    <location>
        <begin position="94"/>
        <end position="236"/>
    </location>
</feature>
<keyword evidence="3" id="KW-1185">Reference proteome</keyword>
<name>A0AAN4W207_9BACT</name>
<dbReference type="PANTHER" id="PTHR35812">
    <property type="entry name" value="LIPOPROTEIN"/>
    <property type="match status" value="1"/>
</dbReference>